<gene>
    <name evidence="2" type="ORF">SAMN05444920_101655</name>
</gene>
<proteinExistence type="predicted"/>
<dbReference type="SUPFAM" id="SSF46785">
    <property type="entry name" value="Winged helix' DNA-binding domain"/>
    <property type="match status" value="1"/>
</dbReference>
<evidence type="ECO:0000313" key="3">
    <source>
        <dbReference type="Proteomes" id="UP000236732"/>
    </source>
</evidence>
<dbReference type="GO" id="GO:0003677">
    <property type="term" value="F:DNA binding"/>
    <property type="evidence" value="ECO:0007669"/>
    <property type="project" value="UniProtKB-KW"/>
</dbReference>
<dbReference type="InterPro" id="IPR036390">
    <property type="entry name" value="WH_DNA-bd_sf"/>
</dbReference>
<evidence type="ECO:0000259" key="1">
    <source>
        <dbReference type="PROSITE" id="PS50995"/>
    </source>
</evidence>
<dbReference type="AlphaFoldDB" id="A0A1H5UW66"/>
<dbReference type="Proteomes" id="UP000236732">
    <property type="component" value="Unassembled WGS sequence"/>
</dbReference>
<dbReference type="EMBL" id="FNVT01000001">
    <property type="protein sequence ID" value="SEF78678.1"/>
    <property type="molecule type" value="Genomic_DNA"/>
</dbReference>
<dbReference type="InterPro" id="IPR000835">
    <property type="entry name" value="HTH_MarR-typ"/>
</dbReference>
<dbReference type="PANTHER" id="PTHR33164:SF106">
    <property type="entry name" value="TRANSCRIPTIONAL REGULATORY PROTEIN"/>
    <property type="match status" value="1"/>
</dbReference>
<reference evidence="2 3" key="1">
    <citation type="submission" date="2016-10" db="EMBL/GenBank/DDBJ databases">
        <authorList>
            <person name="de Groot N.N."/>
        </authorList>
    </citation>
    <scope>NUCLEOTIDE SEQUENCE [LARGE SCALE GENOMIC DNA]</scope>
    <source>
        <strain evidence="2 3">CGMCC 4.7037</strain>
    </source>
</reference>
<protein>
    <submittedName>
        <fullName evidence="2">DNA-binding transcriptional regulator, MarR family</fullName>
    </submittedName>
</protein>
<dbReference type="GO" id="GO:0006950">
    <property type="term" value="P:response to stress"/>
    <property type="evidence" value="ECO:0007669"/>
    <property type="project" value="TreeGrafter"/>
</dbReference>
<evidence type="ECO:0000313" key="2">
    <source>
        <dbReference type="EMBL" id="SEF78678.1"/>
    </source>
</evidence>
<accession>A0A1H5UW66</accession>
<dbReference type="PANTHER" id="PTHR33164">
    <property type="entry name" value="TRANSCRIPTIONAL REGULATOR, MARR FAMILY"/>
    <property type="match status" value="1"/>
</dbReference>
<sequence length="159" mass="17225">MRMDVKPRNGEEGEQADRIVLAMTNLAGALGRLNDVIAQQAGVGPTDLMCLHTLNREGPSTAGALSARLGRTTGAITQMIDRLERAGFVRRGPDPDDRRRVVVEAVPEALEKVAAAYAGLDARSRRLMGEYTADQLRIVHAFLEASHHLVVQEIDSLTG</sequence>
<dbReference type="GO" id="GO:0003700">
    <property type="term" value="F:DNA-binding transcription factor activity"/>
    <property type="evidence" value="ECO:0007669"/>
    <property type="project" value="InterPro"/>
</dbReference>
<dbReference type="PROSITE" id="PS50995">
    <property type="entry name" value="HTH_MARR_2"/>
    <property type="match status" value="1"/>
</dbReference>
<dbReference type="Gene3D" id="1.10.10.10">
    <property type="entry name" value="Winged helix-like DNA-binding domain superfamily/Winged helix DNA-binding domain"/>
    <property type="match status" value="1"/>
</dbReference>
<organism evidence="2 3">
    <name type="scientific">Nonomuraea solani</name>
    <dbReference type="NCBI Taxonomy" id="1144553"/>
    <lineage>
        <taxon>Bacteria</taxon>
        <taxon>Bacillati</taxon>
        <taxon>Actinomycetota</taxon>
        <taxon>Actinomycetes</taxon>
        <taxon>Streptosporangiales</taxon>
        <taxon>Streptosporangiaceae</taxon>
        <taxon>Nonomuraea</taxon>
    </lineage>
</organism>
<keyword evidence="2" id="KW-0238">DNA-binding</keyword>
<dbReference type="InterPro" id="IPR039422">
    <property type="entry name" value="MarR/SlyA-like"/>
</dbReference>
<dbReference type="SMART" id="SM00347">
    <property type="entry name" value="HTH_MARR"/>
    <property type="match status" value="1"/>
</dbReference>
<feature type="domain" description="HTH marR-type" evidence="1">
    <location>
        <begin position="16"/>
        <end position="148"/>
    </location>
</feature>
<dbReference type="InterPro" id="IPR036388">
    <property type="entry name" value="WH-like_DNA-bd_sf"/>
</dbReference>
<keyword evidence="3" id="KW-1185">Reference proteome</keyword>
<dbReference type="Pfam" id="PF01047">
    <property type="entry name" value="MarR"/>
    <property type="match status" value="1"/>
</dbReference>
<name>A0A1H5UW66_9ACTN</name>